<feature type="domain" description="p-hydroxybenzoic acid efflux pump subunit AaeA-like beta-barrel" evidence="5">
    <location>
        <begin position="239"/>
        <end position="329"/>
    </location>
</feature>
<proteinExistence type="inferred from homology"/>
<dbReference type="Gene3D" id="1.10.287.470">
    <property type="entry name" value="Helix hairpin bin"/>
    <property type="match status" value="1"/>
</dbReference>
<dbReference type="AlphaFoldDB" id="A0A9Q3YPS7"/>
<feature type="coiled-coil region" evidence="3">
    <location>
        <begin position="99"/>
        <end position="170"/>
    </location>
</feature>
<protein>
    <submittedName>
        <fullName evidence="6">HlyD family secretion protein</fullName>
    </submittedName>
</protein>
<name>A0A9Q3YPS7_9GAMM</name>
<keyword evidence="7" id="KW-1185">Reference proteome</keyword>
<keyword evidence="3" id="KW-0175">Coiled coil</keyword>
<dbReference type="Proteomes" id="UP001108027">
    <property type="component" value="Unassembled WGS sequence"/>
</dbReference>
<dbReference type="Pfam" id="PF25917">
    <property type="entry name" value="BSH_RND"/>
    <property type="match status" value="1"/>
</dbReference>
<dbReference type="PANTHER" id="PTHR30386:SF19">
    <property type="entry name" value="MULTIDRUG EXPORT PROTEIN EMRA-RELATED"/>
    <property type="match status" value="1"/>
</dbReference>
<dbReference type="Gene3D" id="2.40.50.100">
    <property type="match status" value="1"/>
</dbReference>
<dbReference type="EMBL" id="JAJGNA010000032">
    <property type="protein sequence ID" value="MCC4310231.1"/>
    <property type="molecule type" value="Genomic_DNA"/>
</dbReference>
<evidence type="ECO:0000256" key="2">
    <source>
        <dbReference type="ARBA" id="ARBA00009477"/>
    </source>
</evidence>
<reference evidence="6" key="1">
    <citation type="submission" date="2021-10" db="EMBL/GenBank/DDBJ databases">
        <title>The diversity and Nitrogen Metabolism of Culturable Nitrate-Utilizing Bacteria Within the Oxygen Minimum Zone of the Changjiang (Yangtze River)Estuary.</title>
        <authorList>
            <person name="Zhang D."/>
            <person name="Zheng J."/>
            <person name="Liu S."/>
            <person name="He W."/>
        </authorList>
    </citation>
    <scope>NUCLEOTIDE SEQUENCE</scope>
    <source>
        <strain evidence="6">FXH-223</strain>
    </source>
</reference>
<dbReference type="InterPro" id="IPR058625">
    <property type="entry name" value="MdtA-like_BSH"/>
</dbReference>
<evidence type="ECO:0000259" key="4">
    <source>
        <dbReference type="Pfam" id="PF25917"/>
    </source>
</evidence>
<evidence type="ECO:0000256" key="3">
    <source>
        <dbReference type="SAM" id="Coils"/>
    </source>
</evidence>
<dbReference type="GO" id="GO:0030313">
    <property type="term" value="C:cell envelope"/>
    <property type="evidence" value="ECO:0007669"/>
    <property type="project" value="UniProtKB-SubCell"/>
</dbReference>
<evidence type="ECO:0000313" key="7">
    <source>
        <dbReference type="Proteomes" id="UP001108027"/>
    </source>
</evidence>
<evidence type="ECO:0000313" key="6">
    <source>
        <dbReference type="EMBL" id="MCC4310231.1"/>
    </source>
</evidence>
<evidence type="ECO:0000259" key="5">
    <source>
        <dbReference type="Pfam" id="PF25963"/>
    </source>
</evidence>
<comment type="subcellular location">
    <subcellularLocation>
        <location evidence="1">Cell envelope</location>
    </subcellularLocation>
</comment>
<comment type="similarity">
    <text evidence="2">Belongs to the membrane fusion protein (MFP) (TC 8.A.1) family.</text>
</comment>
<dbReference type="GO" id="GO:0055085">
    <property type="term" value="P:transmembrane transport"/>
    <property type="evidence" value="ECO:0007669"/>
    <property type="project" value="InterPro"/>
</dbReference>
<feature type="domain" description="Multidrug resistance protein MdtA-like barrel-sandwich hybrid" evidence="4">
    <location>
        <begin position="46"/>
        <end position="228"/>
    </location>
</feature>
<dbReference type="SUPFAM" id="SSF111369">
    <property type="entry name" value="HlyD-like secretion proteins"/>
    <property type="match status" value="2"/>
</dbReference>
<evidence type="ECO:0000256" key="1">
    <source>
        <dbReference type="ARBA" id="ARBA00004196"/>
    </source>
</evidence>
<sequence length="350" mass="37987">MTTTQRNRRLAMGLGLIVALAVVLWLAFGGRRYVSTENAYVKIDMISLTADVSGPLTRVEVERNQAVQQGQVLAEVDPEPYRIALEEARADQQAVRNRILSERADYARLQAQHAQAERDLAYHQRELERYQGLDRVAVSRSQLDGARQKRDQAGAQASVTEQELASLKAKLGGGPDVAVEEHPDYQAATAKLDRARYDLAHTRIVAPADGVIGGSTPLVGERVNAGVPVFTLAKNRSAWVEANLKETQLTNVREGQSVEVEVDSYPGVVWKATVQSLSPATGSEYALIPPQNASGNWVKVVQRVPVKLRLEDLDGKPPLRAGMSAEIAIDTGVSLFGDAGEPARTADAAH</sequence>
<dbReference type="PANTHER" id="PTHR30386">
    <property type="entry name" value="MEMBRANE FUSION SUBUNIT OF EMRAB-TOLC MULTIDRUG EFFLUX PUMP"/>
    <property type="match status" value="1"/>
</dbReference>
<dbReference type="Gene3D" id="2.40.30.170">
    <property type="match status" value="1"/>
</dbReference>
<accession>A0A9Q3YPS7</accession>
<comment type="caution">
    <text evidence="6">The sequence shown here is derived from an EMBL/GenBank/DDBJ whole genome shotgun (WGS) entry which is preliminary data.</text>
</comment>
<dbReference type="Pfam" id="PF25963">
    <property type="entry name" value="Beta-barrel_AAEA"/>
    <property type="match status" value="1"/>
</dbReference>
<dbReference type="InterPro" id="IPR050739">
    <property type="entry name" value="MFP"/>
</dbReference>
<organism evidence="6 7">
    <name type="scientific">Alloalcanivorax marinus</name>
    <dbReference type="NCBI Taxonomy" id="1177169"/>
    <lineage>
        <taxon>Bacteria</taxon>
        <taxon>Pseudomonadati</taxon>
        <taxon>Pseudomonadota</taxon>
        <taxon>Gammaproteobacteria</taxon>
        <taxon>Oceanospirillales</taxon>
        <taxon>Alcanivoracaceae</taxon>
        <taxon>Alloalcanivorax</taxon>
    </lineage>
</organism>
<gene>
    <name evidence="6" type="ORF">LL252_16800</name>
</gene>
<dbReference type="RefSeq" id="WP_228234870.1">
    <property type="nucleotide sequence ID" value="NZ_ARXL01000020.1"/>
</dbReference>
<dbReference type="InterPro" id="IPR058634">
    <property type="entry name" value="AaeA-lik-b-barrel"/>
</dbReference>